<dbReference type="InterPro" id="IPR023578">
    <property type="entry name" value="Ras_GEF_dom_sf"/>
</dbReference>
<feature type="compositionally biased region" description="Polar residues" evidence="3">
    <location>
        <begin position="30"/>
        <end position="42"/>
    </location>
</feature>
<sequence length="857" mass="97936">MSEDSGRRSRNPDRRRDRLGSTSSRDNDEQQSGKSKSSTTRNLVGDNDNIRHSRSLSSSSSKIERNTRRNNISDSDSESDNEIPHIVSRSNTKYAQNSKTSKTRNTKNSNKEKSFAETMPSNNSTIPTSSRRNRSVNPHAKRTTSSENSKNTSIENYEMNNHNDRDNNKSEHHIENVDLNDTITSPVRSSRNSRSHSNIISSSNKSRRNSHISEHDTSSNSNNSSNTGRNRNKSSSSFTNNNLSLSLTNEISIEHYYKEERPQPFTGTLVSRFNGRTMKSSLKQDDYLQYVTPIIPGPTYLASLAKDTKPRSHSPPVQSQSQSQIEHQSSKNSKANQSSIQISEKERPRSRSVSQKSDALVSNLFVDDDPITSFNFDFATAYTCEHDEVIDEHGALNYFPSIEEIESSKINFNDDQKSVVSKLLSIFHQENIPQEYMSLTKAVSPYKNDILISNNRRNRIIEAISMTSFFEFRFGSDITEFAPDRLHIFTWHNLGIPSSQIAKNLLYFFGSLRDAANIKTPIKALSQYIVVWIKYFPSDFGQDSACADHILQLLKTMATRSKASISFINVVGSIIVDLHNGTIHPEDIYVPLNPPIFKDIAKVNYLINLSLDPYILAQHFAYIDLGLIHKLQRNEFVHNNWNDEKKNSTPLFNKLMNRFNETVSFIAASILIESEKRRARNISYWIKMMYYARRVHNYNLLAIIDAGLSCFPIKRLQNSWKMVNDNALIAFSRLHNFFKKPENQHEMIADPKKTIPFLGIFLTQLSQIDLDSTKTTLKSGQGAYDLNVQRKCLNIVDQIFYPWGTEIELDIDEKLLKECLLLTGKAKQPKDLIIPSISYEPARSDEKEILSEYLIRW</sequence>
<reference evidence="5" key="1">
    <citation type="submission" date="2016-10" db="EMBL/GenBank/DDBJ databases">
        <authorList>
            <person name="Benchimol M."/>
            <person name="Almeida L.G."/>
            <person name="Vasconcelos A.T."/>
            <person name="Perreira-Neves A."/>
            <person name="Rosa I.A."/>
            <person name="Tasca T."/>
            <person name="Bogo M.R."/>
            <person name="de Souza W."/>
        </authorList>
    </citation>
    <scope>NUCLEOTIDE SEQUENCE [LARGE SCALE GENOMIC DNA]</scope>
    <source>
        <strain evidence="5">K</strain>
    </source>
</reference>
<dbReference type="Gene3D" id="1.10.840.10">
    <property type="entry name" value="Ras guanine-nucleotide exchange factors catalytic domain"/>
    <property type="match status" value="1"/>
</dbReference>
<dbReference type="PROSITE" id="PS50009">
    <property type="entry name" value="RASGEF_CAT"/>
    <property type="match status" value="1"/>
</dbReference>
<keyword evidence="6" id="KW-1185">Reference proteome</keyword>
<dbReference type="AlphaFoldDB" id="A0A1J4L091"/>
<feature type="region of interest" description="Disordered" evidence="3">
    <location>
        <begin position="305"/>
        <end position="355"/>
    </location>
</feature>
<dbReference type="PANTHER" id="PTHR23113:SF99">
    <property type="entry name" value="RASGEF DOMAIN-CONTAINING PROTEIN"/>
    <property type="match status" value="1"/>
</dbReference>
<feature type="compositionally biased region" description="Polar residues" evidence="3">
    <location>
        <begin position="88"/>
        <end position="100"/>
    </location>
</feature>
<name>A0A1J4L091_9EUKA</name>
<feature type="compositionally biased region" description="Polar residues" evidence="3">
    <location>
        <begin position="143"/>
        <end position="160"/>
    </location>
</feature>
<evidence type="ECO:0000256" key="3">
    <source>
        <dbReference type="SAM" id="MobiDB-lite"/>
    </source>
</evidence>
<feature type="compositionally biased region" description="Basic and acidic residues" evidence="3">
    <location>
        <begin position="161"/>
        <end position="176"/>
    </location>
</feature>
<evidence type="ECO:0000259" key="4">
    <source>
        <dbReference type="PROSITE" id="PS50009"/>
    </source>
</evidence>
<feature type="domain" description="Ras-GEF" evidence="4">
    <location>
        <begin position="612"/>
        <end position="842"/>
    </location>
</feature>
<dbReference type="SMART" id="SM00147">
    <property type="entry name" value="RasGEF"/>
    <property type="match status" value="1"/>
</dbReference>
<dbReference type="InterPro" id="IPR001895">
    <property type="entry name" value="RASGEF_cat_dom"/>
</dbReference>
<protein>
    <recommendedName>
        <fullName evidence="4">Ras-GEF domain-containing protein</fullName>
    </recommendedName>
</protein>
<dbReference type="GeneID" id="94831567"/>
<dbReference type="Proteomes" id="UP000179807">
    <property type="component" value="Unassembled WGS sequence"/>
</dbReference>
<evidence type="ECO:0000313" key="6">
    <source>
        <dbReference type="Proteomes" id="UP000179807"/>
    </source>
</evidence>
<evidence type="ECO:0000256" key="2">
    <source>
        <dbReference type="PROSITE-ProRule" id="PRU00168"/>
    </source>
</evidence>
<dbReference type="Pfam" id="PF00617">
    <property type="entry name" value="RasGEF"/>
    <property type="match status" value="1"/>
</dbReference>
<feature type="compositionally biased region" description="Basic residues" evidence="3">
    <location>
        <begin position="131"/>
        <end position="142"/>
    </location>
</feature>
<feature type="compositionally biased region" description="Polar residues" evidence="3">
    <location>
        <begin position="119"/>
        <end position="130"/>
    </location>
</feature>
<dbReference type="OrthoDB" id="546434at2759"/>
<accession>A0A1J4L091</accession>
<evidence type="ECO:0000313" key="5">
    <source>
        <dbReference type="EMBL" id="OHT16929.1"/>
    </source>
</evidence>
<dbReference type="InterPro" id="IPR008937">
    <property type="entry name" value="Ras-like_GEF"/>
</dbReference>
<dbReference type="GO" id="GO:0007264">
    <property type="term" value="P:small GTPase-mediated signal transduction"/>
    <property type="evidence" value="ECO:0007669"/>
    <property type="project" value="InterPro"/>
</dbReference>
<dbReference type="VEuPathDB" id="TrichDB:TRFO_12810"/>
<gene>
    <name evidence="5" type="ORF">TRFO_12810</name>
</gene>
<organism evidence="5 6">
    <name type="scientific">Tritrichomonas foetus</name>
    <dbReference type="NCBI Taxonomy" id="1144522"/>
    <lineage>
        <taxon>Eukaryota</taxon>
        <taxon>Metamonada</taxon>
        <taxon>Parabasalia</taxon>
        <taxon>Tritrichomonadida</taxon>
        <taxon>Tritrichomonadidae</taxon>
        <taxon>Tritrichomonas</taxon>
    </lineage>
</organism>
<feature type="compositionally biased region" description="Low complexity" evidence="3">
    <location>
        <begin position="188"/>
        <end position="204"/>
    </location>
</feature>
<dbReference type="SUPFAM" id="SSF48366">
    <property type="entry name" value="Ras GEF"/>
    <property type="match status" value="1"/>
</dbReference>
<keyword evidence="1 2" id="KW-0344">Guanine-nucleotide releasing factor</keyword>
<evidence type="ECO:0000256" key="1">
    <source>
        <dbReference type="ARBA" id="ARBA00022658"/>
    </source>
</evidence>
<dbReference type="RefSeq" id="XP_068370065.1">
    <property type="nucleotide sequence ID" value="XM_068496863.1"/>
</dbReference>
<feature type="compositionally biased region" description="Low complexity" evidence="3">
    <location>
        <begin position="314"/>
        <end position="339"/>
    </location>
</feature>
<dbReference type="InterPro" id="IPR036964">
    <property type="entry name" value="RASGEF_cat_dom_sf"/>
</dbReference>
<dbReference type="GO" id="GO:0005085">
    <property type="term" value="F:guanyl-nucleotide exchange factor activity"/>
    <property type="evidence" value="ECO:0007669"/>
    <property type="project" value="UniProtKB-KW"/>
</dbReference>
<feature type="region of interest" description="Disordered" evidence="3">
    <location>
        <begin position="1"/>
        <end position="242"/>
    </location>
</feature>
<comment type="caution">
    <text evidence="5">The sequence shown here is derived from an EMBL/GenBank/DDBJ whole genome shotgun (WGS) entry which is preliminary data.</text>
</comment>
<proteinExistence type="predicted"/>
<feature type="compositionally biased region" description="Basic and acidic residues" evidence="3">
    <location>
        <begin position="1"/>
        <end position="19"/>
    </location>
</feature>
<dbReference type="PANTHER" id="PTHR23113">
    <property type="entry name" value="GUANINE NUCLEOTIDE EXCHANGE FACTOR"/>
    <property type="match status" value="1"/>
</dbReference>
<feature type="compositionally biased region" description="Low complexity" evidence="3">
    <location>
        <begin position="218"/>
        <end position="242"/>
    </location>
</feature>
<dbReference type="EMBL" id="MLAK01000057">
    <property type="protein sequence ID" value="OHT16929.1"/>
    <property type="molecule type" value="Genomic_DNA"/>
</dbReference>